<dbReference type="STRING" id="269670.SAMN02982927_00668"/>
<feature type="compositionally biased region" description="Basic and acidic residues" evidence="1">
    <location>
        <begin position="142"/>
        <end position="151"/>
    </location>
</feature>
<keyword evidence="3" id="KW-1185">Reference proteome</keyword>
<dbReference type="Proteomes" id="UP000198752">
    <property type="component" value="Unassembled WGS sequence"/>
</dbReference>
<accession>A0A1I2P171</accession>
<evidence type="ECO:0000313" key="2">
    <source>
        <dbReference type="EMBL" id="SFG09965.1"/>
    </source>
</evidence>
<evidence type="ECO:0000313" key="3">
    <source>
        <dbReference type="Proteomes" id="UP000198752"/>
    </source>
</evidence>
<feature type="compositionally biased region" description="Polar residues" evidence="1">
    <location>
        <begin position="125"/>
        <end position="134"/>
    </location>
</feature>
<proteinExistence type="predicted"/>
<sequence>MEEMTPEDRYFYLYLLTNPLTSQIGIYQITKKQMAFDLGYSLETVNSLINRFETHHRLIKYNQETREIAIIKWGKYNLNKTGKPVLDCIDKELASVKDVSLLTLIIDHIPNNTIVERFLRVANDTSNDSSTTGGQEEEKEEEQEKEKTSCRKTKFSDEHLEMANLLLSLIQANNPNYKAPSKLEKWANDIRLMMERDKRTKEQVEYLIRWSQRDDFWSTVILSPNSLRKGFDKMVARCRQESKQKQSRGFPANRAQQNDAAIERWLRQSESVASSASG</sequence>
<dbReference type="AlphaFoldDB" id="A0A1I2P171"/>
<protein>
    <submittedName>
        <fullName evidence="2">Uncharacterized protein</fullName>
    </submittedName>
</protein>
<name>A0A1I2P171_9BACL</name>
<feature type="region of interest" description="Disordered" evidence="1">
    <location>
        <begin position="125"/>
        <end position="151"/>
    </location>
</feature>
<evidence type="ECO:0000256" key="1">
    <source>
        <dbReference type="SAM" id="MobiDB-lite"/>
    </source>
</evidence>
<reference evidence="3" key="1">
    <citation type="submission" date="2016-10" db="EMBL/GenBank/DDBJ databases">
        <authorList>
            <person name="Varghese N."/>
            <person name="Submissions S."/>
        </authorList>
    </citation>
    <scope>NUCLEOTIDE SEQUENCE [LARGE SCALE GENOMIC DNA]</scope>
    <source>
        <strain evidence="3">ATCC 700379</strain>
    </source>
</reference>
<dbReference type="EMBL" id="FOOY01000004">
    <property type="protein sequence ID" value="SFG09965.1"/>
    <property type="molecule type" value="Genomic_DNA"/>
</dbReference>
<organism evidence="2 3">
    <name type="scientific">Sporolactobacillus nakayamae</name>
    <dbReference type="NCBI Taxonomy" id="269670"/>
    <lineage>
        <taxon>Bacteria</taxon>
        <taxon>Bacillati</taxon>
        <taxon>Bacillota</taxon>
        <taxon>Bacilli</taxon>
        <taxon>Bacillales</taxon>
        <taxon>Sporolactobacillaceae</taxon>
        <taxon>Sporolactobacillus</taxon>
    </lineage>
</organism>
<gene>
    <name evidence="2" type="ORF">SAMN02982927_00668</name>
</gene>